<dbReference type="InterPro" id="IPR034683">
    <property type="entry name" value="IspD/TarI"/>
</dbReference>
<dbReference type="HAMAP" id="MF_00108">
    <property type="entry name" value="IspD"/>
    <property type="match status" value="1"/>
</dbReference>
<dbReference type="PROSITE" id="PS01295">
    <property type="entry name" value="ISPD"/>
    <property type="match status" value="1"/>
</dbReference>
<evidence type="ECO:0000256" key="3">
    <source>
        <dbReference type="ARBA" id="ARBA00009789"/>
    </source>
</evidence>
<dbReference type="Gene3D" id="3.90.550.10">
    <property type="entry name" value="Spore Coat Polysaccharide Biosynthesis Protein SpsA, Chain A"/>
    <property type="match status" value="1"/>
</dbReference>
<evidence type="ECO:0000256" key="2">
    <source>
        <dbReference type="ARBA" id="ARBA00004787"/>
    </source>
</evidence>
<keyword evidence="5 7" id="KW-0548">Nucleotidyltransferase</keyword>
<keyword evidence="9" id="KW-1185">Reference proteome</keyword>
<organism evidence="8 9">
    <name type="scientific">Pseudoalteromonas aurantia 208</name>
    <dbReference type="NCBI Taxonomy" id="1314867"/>
    <lineage>
        <taxon>Bacteria</taxon>
        <taxon>Pseudomonadati</taxon>
        <taxon>Pseudomonadota</taxon>
        <taxon>Gammaproteobacteria</taxon>
        <taxon>Alteromonadales</taxon>
        <taxon>Pseudoalteromonadaceae</taxon>
        <taxon>Pseudoalteromonas</taxon>
    </lineage>
</organism>
<dbReference type="Proteomes" id="UP000615755">
    <property type="component" value="Unassembled WGS sequence"/>
</dbReference>
<dbReference type="PANTHER" id="PTHR32125:SF4">
    <property type="entry name" value="2-C-METHYL-D-ERYTHRITOL 4-PHOSPHATE CYTIDYLYLTRANSFERASE, CHLOROPLASTIC"/>
    <property type="match status" value="1"/>
</dbReference>
<comment type="caution">
    <text evidence="8">The sequence shown here is derived from an EMBL/GenBank/DDBJ whole genome shotgun (WGS) entry which is preliminary data.</text>
</comment>
<comment type="function">
    <text evidence="7">Catalyzes the formation of 4-diphosphocytidyl-2-C-methyl-D-erythritol from CTP and 2-C-methyl-D-erythritol 4-phosphate (MEP).</text>
</comment>
<evidence type="ECO:0000256" key="6">
    <source>
        <dbReference type="ARBA" id="ARBA00023229"/>
    </source>
</evidence>
<proteinExistence type="inferred from homology"/>
<evidence type="ECO:0000313" key="9">
    <source>
        <dbReference type="Proteomes" id="UP000615755"/>
    </source>
</evidence>
<evidence type="ECO:0000313" key="8">
    <source>
        <dbReference type="EMBL" id="MBE0369435.1"/>
    </source>
</evidence>
<evidence type="ECO:0000256" key="1">
    <source>
        <dbReference type="ARBA" id="ARBA00001282"/>
    </source>
</evidence>
<reference evidence="8 9" key="1">
    <citation type="submission" date="2015-03" db="EMBL/GenBank/DDBJ databases">
        <title>Genome sequence of Pseudoalteromonas aurantia.</title>
        <authorList>
            <person name="Xie B.-B."/>
            <person name="Rong J.-C."/>
            <person name="Qin Q.-L."/>
            <person name="Zhang Y.-Z."/>
        </authorList>
    </citation>
    <scope>NUCLEOTIDE SEQUENCE [LARGE SCALE GENOMIC DNA]</scope>
    <source>
        <strain evidence="8 9">208</strain>
    </source>
</reference>
<dbReference type="CDD" id="cd02516">
    <property type="entry name" value="CDP-ME_synthetase"/>
    <property type="match status" value="1"/>
</dbReference>
<evidence type="ECO:0000256" key="5">
    <source>
        <dbReference type="ARBA" id="ARBA00022695"/>
    </source>
</evidence>
<dbReference type="EC" id="2.7.7.60" evidence="7"/>
<evidence type="ECO:0000256" key="7">
    <source>
        <dbReference type="HAMAP-Rule" id="MF_00108"/>
    </source>
</evidence>
<accession>A0ABR9EEM7</accession>
<gene>
    <name evidence="7 8" type="primary">ispD</name>
    <name evidence="8" type="ORF">PAUR_a3932</name>
</gene>
<comment type="similarity">
    <text evidence="3 7">Belongs to the IspD/TarI cytidylyltransferase family. IspD subfamily.</text>
</comment>
<feature type="site" description="Positions MEP for the nucleophilic attack" evidence="7">
    <location>
        <position position="135"/>
    </location>
</feature>
<dbReference type="InterPro" id="IPR050088">
    <property type="entry name" value="IspD/TarI_cytidylyltransf_bact"/>
</dbReference>
<protein>
    <recommendedName>
        <fullName evidence="7">2-C-methyl-D-erythritol 4-phosphate cytidylyltransferase</fullName>
        <ecNumber evidence="7">2.7.7.60</ecNumber>
    </recommendedName>
    <alternativeName>
        <fullName evidence="7">4-diphosphocytidyl-2C-methyl-D-erythritol synthase</fullName>
    </alternativeName>
    <alternativeName>
        <fullName evidence="7">MEP cytidylyltransferase</fullName>
        <shortName evidence="7">MCT</shortName>
    </alternativeName>
</protein>
<dbReference type="EMBL" id="AQGV01000013">
    <property type="protein sequence ID" value="MBE0369435.1"/>
    <property type="molecule type" value="Genomic_DNA"/>
</dbReference>
<dbReference type="SUPFAM" id="SSF53448">
    <property type="entry name" value="Nucleotide-diphospho-sugar transferases"/>
    <property type="match status" value="1"/>
</dbReference>
<dbReference type="GO" id="GO:0016779">
    <property type="term" value="F:nucleotidyltransferase activity"/>
    <property type="evidence" value="ECO:0007669"/>
    <property type="project" value="UniProtKB-KW"/>
</dbReference>
<comment type="catalytic activity">
    <reaction evidence="1 7">
        <text>2-C-methyl-D-erythritol 4-phosphate + CTP + H(+) = 4-CDP-2-C-methyl-D-erythritol + diphosphate</text>
        <dbReference type="Rhea" id="RHEA:13429"/>
        <dbReference type="ChEBI" id="CHEBI:15378"/>
        <dbReference type="ChEBI" id="CHEBI:33019"/>
        <dbReference type="ChEBI" id="CHEBI:37563"/>
        <dbReference type="ChEBI" id="CHEBI:57823"/>
        <dbReference type="ChEBI" id="CHEBI:58262"/>
        <dbReference type="EC" id="2.7.7.60"/>
    </reaction>
</comment>
<dbReference type="InterPro" id="IPR029044">
    <property type="entry name" value="Nucleotide-diphossugar_trans"/>
</dbReference>
<keyword evidence="6 7" id="KW-0414">Isoprene biosynthesis</keyword>
<name>A0ABR9EEM7_9GAMM</name>
<dbReference type="NCBIfam" id="TIGR00453">
    <property type="entry name" value="ispD"/>
    <property type="match status" value="1"/>
</dbReference>
<feature type="site" description="Transition state stabilizer" evidence="7">
    <location>
        <position position="7"/>
    </location>
</feature>
<evidence type="ECO:0000256" key="4">
    <source>
        <dbReference type="ARBA" id="ARBA00022679"/>
    </source>
</evidence>
<keyword evidence="4 7" id="KW-0808">Transferase</keyword>
<comment type="caution">
    <text evidence="7">Lacks conserved residue(s) required for the propagation of feature annotation.</text>
</comment>
<dbReference type="PANTHER" id="PTHR32125">
    <property type="entry name" value="2-C-METHYL-D-ERYTHRITOL 4-PHOSPHATE CYTIDYLYLTRANSFERASE, CHLOROPLASTIC"/>
    <property type="match status" value="1"/>
</dbReference>
<sequence length="212" mass="23599">MQLSHPKQYLKIEDKTVLEHTLNKMMRVPNVCVIAVAVSDSDTVFDKLAFCSEKLIRTSGGKERAESVLNALDALLEYKPDWVLVHDAARPLVDVTDIENLISHCLEAQQGGILAAKVKDTIKRGSSHSSGTVPRDDLWQALTPQMFPFMTLRSALSCALQQGVAITDEASAMEWQQQPVQLIPGRTDNIKITTPEDYDLACFLISKQHKRV</sequence>
<comment type="pathway">
    <text evidence="2 7">Isoprenoid biosynthesis; isopentenyl diphosphate biosynthesis via DXP pathway; isopentenyl diphosphate from 1-deoxy-D-xylulose 5-phosphate: step 2/6.</text>
</comment>
<dbReference type="InterPro" id="IPR018294">
    <property type="entry name" value="ISPD_synthase_CS"/>
</dbReference>
<feature type="site" description="Positions MEP for the nucleophilic attack" evidence="7">
    <location>
        <position position="191"/>
    </location>
</feature>
<dbReference type="InterPro" id="IPR001228">
    <property type="entry name" value="IspD"/>
</dbReference>
<dbReference type="Pfam" id="PF01128">
    <property type="entry name" value="IspD"/>
    <property type="match status" value="1"/>
</dbReference>